<evidence type="ECO:0000256" key="1">
    <source>
        <dbReference type="SAM" id="MobiDB-lite"/>
    </source>
</evidence>
<evidence type="ECO:0000256" key="2">
    <source>
        <dbReference type="SAM" id="Phobius"/>
    </source>
</evidence>
<organism evidence="3 4">
    <name type="scientific">Paramuricea clavata</name>
    <name type="common">Red gorgonian</name>
    <name type="synonym">Violescent sea-whip</name>
    <dbReference type="NCBI Taxonomy" id="317549"/>
    <lineage>
        <taxon>Eukaryota</taxon>
        <taxon>Metazoa</taxon>
        <taxon>Cnidaria</taxon>
        <taxon>Anthozoa</taxon>
        <taxon>Octocorallia</taxon>
        <taxon>Malacalcyonacea</taxon>
        <taxon>Plexauridae</taxon>
        <taxon>Paramuricea</taxon>
    </lineage>
</organism>
<proteinExistence type="predicted"/>
<dbReference type="PANTHER" id="PTHR12127">
    <property type="entry name" value="MUCOLIPIN"/>
    <property type="match status" value="1"/>
</dbReference>
<dbReference type="AlphaFoldDB" id="A0A7D9JCB6"/>
<gene>
    <name evidence="3" type="ORF">PACLA_8A027112</name>
</gene>
<name>A0A7D9JCB6_PARCT</name>
<feature type="compositionally biased region" description="Polar residues" evidence="1">
    <location>
        <begin position="80"/>
        <end position="94"/>
    </location>
</feature>
<keyword evidence="4" id="KW-1185">Reference proteome</keyword>
<accession>A0A7D9JCB6</accession>
<keyword evidence="2" id="KW-0472">Membrane</keyword>
<keyword evidence="2" id="KW-0812">Transmembrane</keyword>
<keyword evidence="2" id="KW-1133">Transmembrane helix</keyword>
<dbReference type="OrthoDB" id="263481at2759"/>
<dbReference type="GO" id="GO:0072345">
    <property type="term" value="F:NAADP-sensitive calcium-release channel activity"/>
    <property type="evidence" value="ECO:0007669"/>
    <property type="project" value="TreeGrafter"/>
</dbReference>
<dbReference type="EMBL" id="CACRXK020014459">
    <property type="protein sequence ID" value="CAB4026868.1"/>
    <property type="molecule type" value="Genomic_DNA"/>
</dbReference>
<dbReference type="Proteomes" id="UP001152795">
    <property type="component" value="Unassembled WGS sequence"/>
</dbReference>
<dbReference type="PANTHER" id="PTHR12127:SF7">
    <property type="entry name" value="SD02261P"/>
    <property type="match status" value="1"/>
</dbReference>
<comment type="caution">
    <text evidence="3">The sequence shown here is derived from an EMBL/GenBank/DDBJ whole genome shotgun (WGS) entry which is preliminary data.</text>
</comment>
<dbReference type="GO" id="GO:0005886">
    <property type="term" value="C:plasma membrane"/>
    <property type="evidence" value="ECO:0007669"/>
    <property type="project" value="TreeGrafter"/>
</dbReference>
<evidence type="ECO:0000313" key="3">
    <source>
        <dbReference type="EMBL" id="CAB4026868.1"/>
    </source>
</evidence>
<evidence type="ECO:0000313" key="4">
    <source>
        <dbReference type="Proteomes" id="UP001152795"/>
    </source>
</evidence>
<feature type="region of interest" description="Disordered" evidence="1">
    <location>
        <begin position="73"/>
        <end position="94"/>
    </location>
</feature>
<sequence length="94" mass="10794">MFTTFREMSQDNYGLWVFSKIYLYLFISLFIYIVLSLIIGIVSDSYERLKSGEHILCSNVRRFIHGPECSCSEMIDSSEGPRTSLDTPETPSNP</sequence>
<reference evidence="3" key="1">
    <citation type="submission" date="2020-04" db="EMBL/GenBank/DDBJ databases">
        <authorList>
            <person name="Alioto T."/>
            <person name="Alioto T."/>
            <person name="Gomez Garrido J."/>
        </authorList>
    </citation>
    <scope>NUCLEOTIDE SEQUENCE</scope>
    <source>
        <strain evidence="3">A484AB</strain>
    </source>
</reference>
<dbReference type="InterPro" id="IPR039031">
    <property type="entry name" value="Mucolipin"/>
</dbReference>
<feature type="transmembrane region" description="Helical" evidence="2">
    <location>
        <begin position="21"/>
        <end position="42"/>
    </location>
</feature>
<dbReference type="GO" id="GO:0005765">
    <property type="term" value="C:lysosomal membrane"/>
    <property type="evidence" value="ECO:0007669"/>
    <property type="project" value="TreeGrafter"/>
</dbReference>
<protein>
    <submittedName>
        <fullName evidence="3">Mucolipin-3-like</fullName>
    </submittedName>
</protein>